<keyword evidence="3" id="KW-0804">Transcription</keyword>
<dbReference type="CDD" id="cd00093">
    <property type="entry name" value="HTH_XRE"/>
    <property type="match status" value="4"/>
</dbReference>
<feature type="region of interest" description="Disordered" evidence="4">
    <location>
        <begin position="312"/>
        <end position="333"/>
    </location>
</feature>
<evidence type="ECO:0000259" key="5">
    <source>
        <dbReference type="PROSITE" id="PS50943"/>
    </source>
</evidence>
<evidence type="ECO:0000256" key="1">
    <source>
        <dbReference type="ARBA" id="ARBA00023015"/>
    </source>
</evidence>
<proteinExistence type="predicted"/>
<accession>A0A917VSU3</accession>
<dbReference type="EMBL" id="BMMH01000004">
    <property type="protein sequence ID" value="GGL10652.1"/>
    <property type="molecule type" value="Genomic_DNA"/>
</dbReference>
<dbReference type="Proteomes" id="UP000638263">
    <property type="component" value="Unassembled WGS sequence"/>
</dbReference>
<name>A0A917VSU3_9NOCA</name>
<feature type="domain" description="HTH cro/C1-type" evidence="5">
    <location>
        <begin position="1016"/>
        <end position="1070"/>
    </location>
</feature>
<reference evidence="6" key="2">
    <citation type="submission" date="2020-09" db="EMBL/GenBank/DDBJ databases">
        <authorList>
            <person name="Sun Q."/>
            <person name="Zhou Y."/>
        </authorList>
    </citation>
    <scope>NUCLEOTIDE SEQUENCE</scope>
    <source>
        <strain evidence="6">CGMCC 4.3508</strain>
    </source>
</reference>
<evidence type="ECO:0000313" key="6">
    <source>
        <dbReference type="EMBL" id="GGL10652.1"/>
    </source>
</evidence>
<dbReference type="InterPro" id="IPR052359">
    <property type="entry name" value="HTH-type_reg/antitoxin"/>
</dbReference>
<keyword evidence="2" id="KW-0238">DNA-binding</keyword>
<feature type="region of interest" description="Disordered" evidence="4">
    <location>
        <begin position="349"/>
        <end position="372"/>
    </location>
</feature>
<feature type="compositionally biased region" description="Gly residues" evidence="4">
    <location>
        <begin position="697"/>
        <end position="726"/>
    </location>
</feature>
<reference evidence="6" key="1">
    <citation type="journal article" date="2014" name="Int. J. Syst. Evol. Microbiol.">
        <title>Complete genome sequence of Corynebacterium casei LMG S-19264T (=DSM 44701T), isolated from a smear-ripened cheese.</title>
        <authorList>
            <consortium name="US DOE Joint Genome Institute (JGI-PGF)"/>
            <person name="Walter F."/>
            <person name="Albersmeier A."/>
            <person name="Kalinowski J."/>
            <person name="Ruckert C."/>
        </authorList>
    </citation>
    <scope>NUCLEOTIDE SEQUENCE</scope>
    <source>
        <strain evidence="6">CGMCC 4.3508</strain>
    </source>
</reference>
<gene>
    <name evidence="6" type="ORF">GCM10011588_26420</name>
</gene>
<evidence type="ECO:0000256" key="3">
    <source>
        <dbReference type="ARBA" id="ARBA00023163"/>
    </source>
</evidence>
<evidence type="ECO:0000256" key="4">
    <source>
        <dbReference type="SAM" id="MobiDB-lite"/>
    </source>
</evidence>
<feature type="region of interest" description="Disordered" evidence="4">
    <location>
        <begin position="397"/>
        <end position="435"/>
    </location>
</feature>
<feature type="region of interest" description="Disordered" evidence="4">
    <location>
        <begin position="504"/>
        <end position="542"/>
    </location>
</feature>
<keyword evidence="1" id="KW-0805">Transcription regulation</keyword>
<feature type="domain" description="HTH cro/C1-type" evidence="5">
    <location>
        <begin position="768"/>
        <end position="801"/>
    </location>
</feature>
<feature type="domain" description="HTH cro/C1-type" evidence="5">
    <location>
        <begin position="928"/>
        <end position="982"/>
    </location>
</feature>
<feature type="domain" description="HTH cro/C1-type" evidence="5">
    <location>
        <begin position="844"/>
        <end position="892"/>
    </location>
</feature>
<evidence type="ECO:0000313" key="7">
    <source>
        <dbReference type="Proteomes" id="UP000638263"/>
    </source>
</evidence>
<dbReference type="PANTHER" id="PTHR36511">
    <property type="entry name" value="MERR FAMILY BACTERIAL REGULATORY PROTEIN"/>
    <property type="match status" value="1"/>
</dbReference>
<protein>
    <recommendedName>
        <fullName evidence="5">HTH cro/C1-type domain-containing protein</fullName>
    </recommendedName>
</protein>
<evidence type="ECO:0000256" key="2">
    <source>
        <dbReference type="ARBA" id="ARBA00023125"/>
    </source>
</evidence>
<dbReference type="SUPFAM" id="SSF47413">
    <property type="entry name" value="lambda repressor-like DNA-binding domains"/>
    <property type="match status" value="4"/>
</dbReference>
<dbReference type="RefSeq" id="WP_058853945.1">
    <property type="nucleotide sequence ID" value="NZ_BMMH01000004.1"/>
</dbReference>
<dbReference type="Gene3D" id="1.10.260.40">
    <property type="entry name" value="lambda repressor-like DNA-binding domains"/>
    <property type="match status" value="4"/>
</dbReference>
<dbReference type="GO" id="GO:0003677">
    <property type="term" value="F:DNA binding"/>
    <property type="evidence" value="ECO:0007669"/>
    <property type="project" value="UniProtKB-KW"/>
</dbReference>
<keyword evidence="7" id="KW-1185">Reference proteome</keyword>
<dbReference type="Pfam" id="PF13560">
    <property type="entry name" value="HTH_31"/>
    <property type="match status" value="3"/>
</dbReference>
<dbReference type="InterPro" id="IPR010982">
    <property type="entry name" value="Lambda_DNA-bd_dom_sf"/>
</dbReference>
<dbReference type="SMART" id="SM00530">
    <property type="entry name" value="HTH_XRE"/>
    <property type="match status" value="4"/>
</dbReference>
<dbReference type="Pfam" id="PF01381">
    <property type="entry name" value="HTH_3"/>
    <property type="match status" value="1"/>
</dbReference>
<dbReference type="Pfam" id="PF25547">
    <property type="entry name" value="WXG100_2"/>
    <property type="match status" value="1"/>
</dbReference>
<dbReference type="InterPro" id="IPR001387">
    <property type="entry name" value="Cro/C1-type_HTH"/>
</dbReference>
<dbReference type="PANTHER" id="PTHR36511:SF3">
    <property type="entry name" value="ANTITOXIN HIGA-2"/>
    <property type="match status" value="1"/>
</dbReference>
<dbReference type="InterPro" id="IPR057746">
    <property type="entry name" value="CpnT-like_N"/>
</dbReference>
<comment type="caution">
    <text evidence="6">The sequence shown here is derived from an EMBL/GenBank/DDBJ whole genome shotgun (WGS) entry which is preliminary data.</text>
</comment>
<sequence>MVAFPEGFPPAWCEQVMGPYPQGDAGEMWAGAAAWSAAGDACRAEADRLEAVGTSVPGQFGGAAGGKFQQLVAELEAEKRRQAEFCASLAAQCREAALGTDLGQITWRCMALVLMVELVADMFLAGGAPVAAAAHRAAARAGWRMALTRLVASLTLSGQRFAGSRVAISVGAGVSGAGLGGGINWGAQVWQQVQGRRAEIDRQSVVTAAGGGVAGGVAGAGVFSLRSVNAVLARLHGSGTGVGTAGAALFAGGVSGVAGGVGGAVGAAGVASAYAGAWAPPRENEMWTSMVNGVLEGLFSGGAHTVHAYRDAAGSRTPASEAAGSDERNPGDLDGAIARRLIAAGFPDSVPHAAAGHPARTSTATPFPRADDLTRTAVQGTVAEMIDTRAVSTAAPGTGHAIAANPSSAARLDDLPGARTGADPAAASAISGSTRGFGSATITANPLVPDPAAQVAMAATATTPLIGQLPGVAADTPPAVGGPGDTGTTVTAAADIDPAVAPHTGARSAYPDTASAHTCPPIEPAASRWTSTTTDFPGPRGGTPWSREHIAEPAPIELPPAAHTTPPRYSPTAAFSAEVATGAPVYAAIPVAAPNSSDPTAAASTGRRTAAMLGTAESAVRARLTRGSTETSTIITPSRTAPPTGSRTTPEPRGSATPLAGDVSPRGESESGAGKPPTTTETSSILAPGGAEAAAAGGDGGRDGGGGSRGTGDGSRGGGDGSGSAGEGRDGSGDAAGDDQDGASEAVRPTVTAPRTVARTGEHPGRELRTLRAAAGLTQTEIAKLADMSQQSINRYENGSAPAPAHVVEAYRRAALRAGPSRARDIAVSVVHLDNKELGARLGRLRTTAGLTQTEMAVRAETRQDAVSRFERGARRPPPEVIAAYLDLAADVDTVQEVSGFAPGPAPAEQTVGTASGSDVRDPLGDELRGIRRHHGLTQSEFADLLGVDRSTISTWETGLSRPSPDNLWVLIRKTAIPAETVKTLYERHYPDAAPSPLIPGIDGPPDTYSQWAGWLRGLRDRSGMSQLEFGRLIGVGKATIWAWEIGRYQPRLKNLRTLRDATGMSSGTLRAAMEHFSGNPPVDRDPPEWEQRFWDLIATRPGSAEERRLLYGITETYPYTIYSTKIVTLPEFIRSTIPRRTDPSRHDDLAQQMHIAIWRAAANHDPMLGPFERHAAKTAHATALRAYHEDKYPNVDRMTRTAVVSIAGYRRQHPGISNGDIDEFEIAARSGIDPDRVREALRILWREPVVSTDAPPPEERAEFQLADQSAHADNTDLRMTVQQALSAEHSRPDLAEELVVRCFLGNQPVDEAATELGLERLDAQGILDEAVPILREALADRADMT</sequence>
<dbReference type="PROSITE" id="PS50943">
    <property type="entry name" value="HTH_CROC1"/>
    <property type="match status" value="4"/>
</dbReference>
<feature type="compositionally biased region" description="Polar residues" evidence="4">
    <location>
        <begin position="626"/>
        <end position="649"/>
    </location>
</feature>
<organism evidence="6 7">
    <name type="scientific">Nocardia jinanensis</name>
    <dbReference type="NCBI Taxonomy" id="382504"/>
    <lineage>
        <taxon>Bacteria</taxon>
        <taxon>Bacillati</taxon>
        <taxon>Actinomycetota</taxon>
        <taxon>Actinomycetes</taxon>
        <taxon>Mycobacteriales</taxon>
        <taxon>Nocardiaceae</taxon>
        <taxon>Nocardia</taxon>
    </lineage>
</organism>
<feature type="region of interest" description="Disordered" evidence="4">
    <location>
        <begin position="616"/>
        <end position="766"/>
    </location>
</feature>